<comment type="subcellular location">
    <subcellularLocation>
        <location evidence="1 9">Cell membrane</location>
        <topology evidence="1 9">Multi-pass membrane protein</topology>
    </subcellularLocation>
</comment>
<dbReference type="OrthoDB" id="9808638at2"/>
<feature type="transmembrane region" description="Helical" evidence="10">
    <location>
        <begin position="31"/>
        <end position="50"/>
    </location>
</feature>
<evidence type="ECO:0000256" key="1">
    <source>
        <dbReference type="ARBA" id="ARBA00004651"/>
    </source>
</evidence>
<comment type="similarity">
    <text evidence="7">Belongs to the drug/metabolite transporter (DMT) superfamily. Small multidrug resistance (SMR) (TC 2.A.7.1) family. Gdx/SugE subfamily.</text>
</comment>
<evidence type="ECO:0000256" key="8">
    <source>
        <dbReference type="ARBA" id="ARBA00039168"/>
    </source>
</evidence>
<dbReference type="AlphaFoldDB" id="A0A7M1LIY6"/>
<evidence type="ECO:0000256" key="5">
    <source>
        <dbReference type="ARBA" id="ARBA00022989"/>
    </source>
</evidence>
<dbReference type="InterPro" id="IPR037185">
    <property type="entry name" value="EmrE-like"/>
</dbReference>
<protein>
    <recommendedName>
        <fullName evidence="8">Guanidinium exporter</fullName>
    </recommendedName>
</protein>
<evidence type="ECO:0000256" key="3">
    <source>
        <dbReference type="ARBA" id="ARBA00022475"/>
    </source>
</evidence>
<name>A0A7M1LIY6_9BACT</name>
<proteinExistence type="inferred from homology"/>
<evidence type="ECO:0000256" key="10">
    <source>
        <dbReference type="SAM" id="Phobius"/>
    </source>
</evidence>
<evidence type="ECO:0000256" key="6">
    <source>
        <dbReference type="ARBA" id="ARBA00023136"/>
    </source>
</evidence>
<evidence type="ECO:0000256" key="2">
    <source>
        <dbReference type="ARBA" id="ARBA00022448"/>
    </source>
</evidence>
<evidence type="ECO:0000256" key="7">
    <source>
        <dbReference type="ARBA" id="ARBA00038151"/>
    </source>
</evidence>
<keyword evidence="12" id="KW-1185">Reference proteome</keyword>
<dbReference type="Gene3D" id="1.10.3730.20">
    <property type="match status" value="1"/>
</dbReference>
<dbReference type="GO" id="GO:0005886">
    <property type="term" value="C:plasma membrane"/>
    <property type="evidence" value="ECO:0007669"/>
    <property type="project" value="UniProtKB-SubCell"/>
</dbReference>
<organism evidence="11 12">
    <name type="scientific">Campylobacter corcagiensis</name>
    <dbReference type="NCBI Taxonomy" id="1448857"/>
    <lineage>
        <taxon>Bacteria</taxon>
        <taxon>Pseudomonadati</taxon>
        <taxon>Campylobacterota</taxon>
        <taxon>Epsilonproteobacteria</taxon>
        <taxon>Campylobacterales</taxon>
        <taxon>Campylobacteraceae</taxon>
        <taxon>Campylobacter</taxon>
    </lineage>
</organism>
<dbReference type="Proteomes" id="UP000594749">
    <property type="component" value="Chromosome"/>
</dbReference>
<evidence type="ECO:0000256" key="4">
    <source>
        <dbReference type="ARBA" id="ARBA00022692"/>
    </source>
</evidence>
<evidence type="ECO:0000313" key="12">
    <source>
        <dbReference type="Proteomes" id="UP000594749"/>
    </source>
</evidence>
<sequence>MSWIYLIIAGILEAVGIYGTKKYTITKRKRWIVFMGLNFAVSLFFLRLSMREISMGTAYAIWTGIGTVGGMIVGIALFGESLGRLKILFAFIIISSAVGLKFIG</sequence>
<evidence type="ECO:0000256" key="9">
    <source>
        <dbReference type="RuleBase" id="RU003942"/>
    </source>
</evidence>
<dbReference type="PANTHER" id="PTHR30561:SF0">
    <property type="entry name" value="GUANIDINIUM EXPORTER"/>
    <property type="match status" value="1"/>
</dbReference>
<dbReference type="InterPro" id="IPR045324">
    <property type="entry name" value="Small_multidrug_res"/>
</dbReference>
<reference evidence="11 12" key="1">
    <citation type="submission" date="2020-10" db="EMBL/GenBank/DDBJ databases">
        <title>Campylobacter and Helicobacter PacBio genomes.</title>
        <authorList>
            <person name="Lane C."/>
        </authorList>
    </citation>
    <scope>NUCLEOTIDE SEQUENCE [LARGE SCALE GENOMIC DNA]</scope>
    <source>
        <strain evidence="11 12">2016D-0077</strain>
    </source>
</reference>
<dbReference type="PANTHER" id="PTHR30561">
    <property type="entry name" value="SMR FAMILY PROTON-DEPENDENT DRUG EFFLUX TRANSPORTER SUGE"/>
    <property type="match status" value="1"/>
</dbReference>
<dbReference type="RefSeq" id="WP_025802386.1">
    <property type="nucleotide sequence ID" value="NZ_CP053842.1"/>
</dbReference>
<gene>
    <name evidence="11" type="ORF">IMC76_03095</name>
</gene>
<keyword evidence="6 10" id="KW-0472">Membrane</keyword>
<dbReference type="InterPro" id="IPR000390">
    <property type="entry name" value="Small_drug/metabolite_transptr"/>
</dbReference>
<feature type="transmembrane region" description="Helical" evidence="10">
    <location>
        <begin position="85"/>
        <end position="103"/>
    </location>
</feature>
<dbReference type="GO" id="GO:0022857">
    <property type="term" value="F:transmembrane transporter activity"/>
    <property type="evidence" value="ECO:0007669"/>
    <property type="project" value="InterPro"/>
</dbReference>
<keyword evidence="3" id="KW-1003">Cell membrane</keyword>
<keyword evidence="4 9" id="KW-0812">Transmembrane</keyword>
<accession>A0A7M1LIY6</accession>
<evidence type="ECO:0000313" key="11">
    <source>
        <dbReference type="EMBL" id="QOQ87806.1"/>
    </source>
</evidence>
<dbReference type="Pfam" id="PF00893">
    <property type="entry name" value="Multi_Drug_Res"/>
    <property type="match status" value="1"/>
</dbReference>
<dbReference type="EMBL" id="CP063078">
    <property type="protein sequence ID" value="QOQ87806.1"/>
    <property type="molecule type" value="Genomic_DNA"/>
</dbReference>
<dbReference type="SUPFAM" id="SSF103481">
    <property type="entry name" value="Multidrug resistance efflux transporter EmrE"/>
    <property type="match status" value="1"/>
</dbReference>
<feature type="transmembrane region" description="Helical" evidence="10">
    <location>
        <begin position="56"/>
        <end position="78"/>
    </location>
</feature>
<keyword evidence="5 10" id="KW-1133">Transmembrane helix</keyword>
<keyword evidence="2" id="KW-0813">Transport</keyword>